<dbReference type="Proteomes" id="UP000000238">
    <property type="component" value="Chromosome"/>
</dbReference>
<accession>Q2SFS8</accession>
<sequence>MVSNPNTFEYAPNHNEIDDFFRGKDRYFVRSPDYFGHVHGANISGQVCRFVAESEESGEKFEEAFLAYMAGLDMTGEELSHLLANLSSYFAEKNRGRMAGVNLFSSHDSPAALLLRRYLALLHHAGLYDAVKPELEIHASYIEKLGSDVVFACMREVEEAC</sequence>
<dbReference type="AlphaFoldDB" id="Q2SFS8"/>
<organism evidence="1 2">
    <name type="scientific">Hahella chejuensis (strain KCTC 2396)</name>
    <dbReference type="NCBI Taxonomy" id="349521"/>
    <lineage>
        <taxon>Bacteria</taxon>
        <taxon>Pseudomonadati</taxon>
        <taxon>Pseudomonadota</taxon>
        <taxon>Gammaproteobacteria</taxon>
        <taxon>Oceanospirillales</taxon>
        <taxon>Hahellaceae</taxon>
        <taxon>Hahella</taxon>
    </lineage>
</organism>
<dbReference type="OrthoDB" id="6866909at2"/>
<dbReference type="EMBL" id="CP000155">
    <property type="protein sequence ID" value="ABC30496.1"/>
    <property type="molecule type" value="Genomic_DNA"/>
</dbReference>
<name>Q2SFS8_HAHCH</name>
<dbReference type="STRING" id="349521.HCH_03764"/>
<evidence type="ECO:0000313" key="2">
    <source>
        <dbReference type="Proteomes" id="UP000000238"/>
    </source>
</evidence>
<reference evidence="1 2" key="1">
    <citation type="journal article" date="2005" name="Nucleic Acids Res.">
        <title>Genomic blueprint of Hahella chejuensis, a marine microbe producing an algicidal agent.</title>
        <authorList>
            <person name="Jeong H."/>
            <person name="Yim J.H."/>
            <person name="Lee C."/>
            <person name="Choi S.-H."/>
            <person name="Park Y.K."/>
            <person name="Yoon S.H."/>
            <person name="Hur C.-G."/>
            <person name="Kang H.-Y."/>
            <person name="Kim D."/>
            <person name="Lee H.H."/>
            <person name="Park K.H."/>
            <person name="Park S.-H."/>
            <person name="Park H.-S."/>
            <person name="Lee H.K."/>
            <person name="Oh T.K."/>
            <person name="Kim J.F."/>
        </authorList>
    </citation>
    <scope>NUCLEOTIDE SEQUENCE [LARGE SCALE GENOMIC DNA]</scope>
    <source>
        <strain evidence="1 2">KCTC 2396</strain>
    </source>
</reference>
<dbReference type="KEGG" id="hch:HCH_03764"/>
<keyword evidence="2" id="KW-1185">Reference proteome</keyword>
<evidence type="ECO:0000313" key="1">
    <source>
        <dbReference type="EMBL" id="ABC30496.1"/>
    </source>
</evidence>
<gene>
    <name evidence="1" type="ordered locus">HCH_03764</name>
</gene>
<dbReference type="HOGENOM" id="CLU_1641383_0_0_6"/>
<proteinExistence type="predicted"/>
<dbReference type="RefSeq" id="WP_011397564.1">
    <property type="nucleotide sequence ID" value="NC_007645.1"/>
</dbReference>
<protein>
    <submittedName>
        <fullName evidence="1">Uncharacterized protein</fullName>
    </submittedName>
</protein>